<protein>
    <submittedName>
        <fullName evidence="2">Uncharacterized protein</fullName>
    </submittedName>
</protein>
<comment type="caution">
    <text evidence="2">The sequence shown here is derived from an EMBL/GenBank/DDBJ whole genome shotgun (WGS) entry which is preliminary data.</text>
</comment>
<accession>A0A3A6UHI2</accession>
<keyword evidence="1" id="KW-1133">Transmembrane helix</keyword>
<evidence type="ECO:0000313" key="3">
    <source>
        <dbReference type="Proteomes" id="UP000273022"/>
    </source>
</evidence>
<evidence type="ECO:0000313" key="2">
    <source>
        <dbReference type="EMBL" id="RJY18489.1"/>
    </source>
</evidence>
<evidence type="ECO:0000256" key="1">
    <source>
        <dbReference type="SAM" id="Phobius"/>
    </source>
</evidence>
<proteinExistence type="predicted"/>
<keyword evidence="1" id="KW-0812">Transmembrane</keyword>
<reference evidence="2 3" key="1">
    <citation type="submission" date="2018-09" db="EMBL/GenBank/DDBJ databases">
        <title>Phylogeny of the Shewanellaceae, and recommendation for two new genera, Pseudoshewanella and Parashewanella.</title>
        <authorList>
            <person name="Wang G."/>
        </authorList>
    </citation>
    <scope>NUCLEOTIDE SEQUENCE [LARGE SCALE GENOMIC DNA]</scope>
    <source>
        <strain evidence="2 3">KCTC 22492</strain>
    </source>
</reference>
<name>A0A3A6UHI2_9GAMM</name>
<dbReference type="AlphaFoldDB" id="A0A3A6UHI2"/>
<dbReference type="Proteomes" id="UP000273022">
    <property type="component" value="Unassembled WGS sequence"/>
</dbReference>
<keyword evidence="3" id="KW-1185">Reference proteome</keyword>
<sequence>MAFGIKLEAMLSLIDSNSEKQRLKQIPIVNDCYQNQAKYNFEKQRRYLYLSSLLIILGICVFYAGFSKELFKEVKYEYKSRGVVLEGEPVDIYWDWRSFVKRSPQNIQEQKN</sequence>
<keyword evidence="1" id="KW-0472">Membrane</keyword>
<dbReference type="EMBL" id="QYYH01000021">
    <property type="protein sequence ID" value="RJY18489.1"/>
    <property type="molecule type" value="Genomic_DNA"/>
</dbReference>
<feature type="transmembrane region" description="Helical" evidence="1">
    <location>
        <begin position="47"/>
        <end position="66"/>
    </location>
</feature>
<gene>
    <name evidence="2" type="ORF">D5R81_05045</name>
</gene>
<organism evidence="2 3">
    <name type="scientific">Parashewanella spongiae</name>
    <dbReference type="NCBI Taxonomy" id="342950"/>
    <lineage>
        <taxon>Bacteria</taxon>
        <taxon>Pseudomonadati</taxon>
        <taxon>Pseudomonadota</taxon>
        <taxon>Gammaproteobacteria</taxon>
        <taxon>Alteromonadales</taxon>
        <taxon>Shewanellaceae</taxon>
        <taxon>Parashewanella</taxon>
    </lineage>
</organism>